<protein>
    <submittedName>
        <fullName evidence="1">Heme oxygenase</fullName>
    </submittedName>
</protein>
<dbReference type="EMBL" id="QBUD01000001">
    <property type="protein sequence ID" value="PUB19014.1"/>
    <property type="molecule type" value="Genomic_DNA"/>
</dbReference>
<dbReference type="RefSeq" id="WP_133175926.1">
    <property type="nucleotide sequence ID" value="NZ_QBUD01000001.1"/>
</dbReference>
<dbReference type="Proteomes" id="UP000244523">
    <property type="component" value="Unassembled WGS sequence"/>
</dbReference>
<keyword evidence="2" id="KW-1185">Reference proteome</keyword>
<gene>
    <name evidence="1" type="ORF">C8N45_101605</name>
</gene>
<dbReference type="InterPro" id="IPR016084">
    <property type="entry name" value="Haem_Oase-like_multi-hlx"/>
</dbReference>
<dbReference type="AlphaFoldDB" id="A0A2T6KR29"/>
<dbReference type="Gene3D" id="1.20.910.10">
    <property type="entry name" value="Heme oxygenase-like"/>
    <property type="match status" value="1"/>
</dbReference>
<dbReference type="OrthoDB" id="7629404at2"/>
<accession>A0A2T6KR29</accession>
<evidence type="ECO:0000313" key="2">
    <source>
        <dbReference type="Proteomes" id="UP000244523"/>
    </source>
</evidence>
<organism evidence="1 2">
    <name type="scientific">Yoonia sediminilitoris</name>
    <dbReference type="NCBI Taxonomy" id="1286148"/>
    <lineage>
        <taxon>Bacteria</taxon>
        <taxon>Pseudomonadati</taxon>
        <taxon>Pseudomonadota</taxon>
        <taxon>Alphaproteobacteria</taxon>
        <taxon>Rhodobacterales</taxon>
        <taxon>Paracoccaceae</taxon>
        <taxon>Yoonia</taxon>
    </lineage>
</organism>
<sequence length="184" mass="20142">MRFALKARTSCTHARLDDALSELSLAQRSSFITFLRTQHLAYRALHLLVPNDHWVSGVIDEMKALLTADLGVLDVSGTARPMIGAVPPMHPLGVAYVICGSHFGKRVLRSRWLKSADTAVLGACSYLDSDVLALGWKSFLSDLDELPDPARDLPVLAADADRTFSIFYDSLLTVKHRETAHAAA</sequence>
<name>A0A2T6KR29_9RHOB</name>
<dbReference type="SUPFAM" id="SSF48613">
    <property type="entry name" value="Heme oxygenase-like"/>
    <property type="match status" value="1"/>
</dbReference>
<comment type="caution">
    <text evidence="1">The sequence shown here is derived from an EMBL/GenBank/DDBJ whole genome shotgun (WGS) entry which is preliminary data.</text>
</comment>
<reference evidence="1 2" key="1">
    <citation type="submission" date="2018-04" db="EMBL/GenBank/DDBJ databases">
        <title>Genomic Encyclopedia of Archaeal and Bacterial Type Strains, Phase II (KMG-II): from individual species to whole genera.</title>
        <authorList>
            <person name="Goeker M."/>
        </authorList>
    </citation>
    <scope>NUCLEOTIDE SEQUENCE [LARGE SCALE GENOMIC DNA]</scope>
    <source>
        <strain evidence="1 2">DSM 29955</strain>
    </source>
</reference>
<proteinExistence type="predicted"/>
<evidence type="ECO:0000313" key="1">
    <source>
        <dbReference type="EMBL" id="PUB19014.1"/>
    </source>
</evidence>